<evidence type="ECO:0000256" key="2">
    <source>
        <dbReference type="SAM" id="SignalP"/>
    </source>
</evidence>
<dbReference type="EMBL" id="BMIO01000001">
    <property type="protein sequence ID" value="GGD32103.1"/>
    <property type="molecule type" value="Genomic_DNA"/>
</dbReference>
<dbReference type="RefSeq" id="WP_066765625.1">
    <property type="nucleotide sequence ID" value="NZ_BMIO01000001.1"/>
</dbReference>
<reference evidence="3 4" key="1">
    <citation type="journal article" date="2014" name="Int. J. Syst. Evol. Microbiol.">
        <title>Complete genome sequence of Corynebacterium casei LMG S-19264T (=DSM 44701T), isolated from a smear-ripened cheese.</title>
        <authorList>
            <consortium name="US DOE Joint Genome Institute (JGI-PGF)"/>
            <person name="Walter F."/>
            <person name="Albersmeier A."/>
            <person name="Kalinowski J."/>
            <person name="Ruckert C."/>
        </authorList>
    </citation>
    <scope>NUCLEOTIDE SEQUENCE [LARGE SCALE GENOMIC DNA]</scope>
    <source>
        <strain evidence="3 4">CGMCC 1.15358</strain>
    </source>
</reference>
<feature type="compositionally biased region" description="Acidic residues" evidence="1">
    <location>
        <begin position="228"/>
        <end position="237"/>
    </location>
</feature>
<protein>
    <recommendedName>
        <fullName evidence="5">PepSY domain-containing protein</fullName>
    </recommendedName>
</protein>
<evidence type="ECO:0000313" key="4">
    <source>
        <dbReference type="Proteomes" id="UP000598997"/>
    </source>
</evidence>
<sequence>MNSIFRSAAGAAALLAASSLTMPAQAATLPTSSNAPQGIWTIEKESAQGWGHHRRWRRDRIDGGDVLAGILILGGVVAIAKAAENAQERKYRERRDGEDYRYRDYDRDSRRYDDRRYADNSRRSIDGAIEDCVVEVERSEEVRTVDTAERDEQGWHVEGDLVNGGRFDCEIDASGRVRDIDIEVGSRRYGSAGDAVRPARDSRYGDDYYADARARAGEQAPAVRVEEDAGPADAEGDTWERGTPDDRYQTADGPDYALVG</sequence>
<feature type="region of interest" description="Disordered" evidence="1">
    <location>
        <begin position="215"/>
        <end position="260"/>
    </location>
</feature>
<evidence type="ECO:0008006" key="5">
    <source>
        <dbReference type="Google" id="ProtNLM"/>
    </source>
</evidence>
<organism evidence="3 4">
    <name type="scientific">Croceicoccus pelagius</name>
    <dbReference type="NCBI Taxonomy" id="1703341"/>
    <lineage>
        <taxon>Bacteria</taxon>
        <taxon>Pseudomonadati</taxon>
        <taxon>Pseudomonadota</taxon>
        <taxon>Alphaproteobacteria</taxon>
        <taxon>Sphingomonadales</taxon>
        <taxon>Erythrobacteraceae</taxon>
        <taxon>Croceicoccus</taxon>
    </lineage>
</organism>
<dbReference type="OrthoDB" id="7510861at2"/>
<evidence type="ECO:0000313" key="3">
    <source>
        <dbReference type="EMBL" id="GGD32103.1"/>
    </source>
</evidence>
<gene>
    <name evidence="3" type="ORF">GCM10010989_02660</name>
</gene>
<keyword evidence="4" id="KW-1185">Reference proteome</keyword>
<keyword evidence="2" id="KW-0732">Signal</keyword>
<feature type="signal peptide" evidence="2">
    <location>
        <begin position="1"/>
        <end position="26"/>
    </location>
</feature>
<feature type="chain" id="PRO_5036826249" description="PepSY domain-containing protein" evidence="2">
    <location>
        <begin position="27"/>
        <end position="260"/>
    </location>
</feature>
<proteinExistence type="predicted"/>
<evidence type="ECO:0000256" key="1">
    <source>
        <dbReference type="SAM" id="MobiDB-lite"/>
    </source>
</evidence>
<name>A0A917DEU0_9SPHN</name>
<feature type="compositionally biased region" description="Basic and acidic residues" evidence="1">
    <location>
        <begin position="238"/>
        <end position="249"/>
    </location>
</feature>
<accession>A0A917DEU0</accession>
<dbReference type="Proteomes" id="UP000598997">
    <property type="component" value="Unassembled WGS sequence"/>
</dbReference>
<comment type="caution">
    <text evidence="3">The sequence shown here is derived from an EMBL/GenBank/DDBJ whole genome shotgun (WGS) entry which is preliminary data.</text>
</comment>
<dbReference type="AlphaFoldDB" id="A0A917DEU0"/>